<feature type="chain" id="PRO_5008646093" evidence="1">
    <location>
        <begin position="27"/>
        <end position="154"/>
    </location>
</feature>
<gene>
    <name evidence="2" type="ORF">A7985_19185</name>
</gene>
<dbReference type="Proteomes" id="UP000093366">
    <property type="component" value="Unassembled WGS sequence"/>
</dbReference>
<reference evidence="3" key="1">
    <citation type="submission" date="2016-07" db="EMBL/GenBank/DDBJ databases">
        <authorList>
            <person name="Florea S."/>
            <person name="Webb J.S."/>
            <person name="Jaromczyk J."/>
            <person name="Schardl C.L."/>
        </authorList>
    </citation>
    <scope>NUCLEOTIDE SEQUENCE [LARGE SCALE GENOMIC DNA]</scope>
    <source>
        <strain evidence="3">IPB1</strain>
    </source>
</reference>
<dbReference type="AlphaFoldDB" id="A0A1C0TMX8"/>
<keyword evidence="1" id="KW-0732">Signal</keyword>
<evidence type="ECO:0000313" key="3">
    <source>
        <dbReference type="Proteomes" id="UP000093366"/>
    </source>
</evidence>
<dbReference type="RefSeq" id="WP_065792044.1">
    <property type="nucleotide sequence ID" value="NZ_MAUJ01000007.1"/>
</dbReference>
<sequence length="154" mass="17374">MHNSKRVVKYLVTGILFFSIYSKATAFTMVTVPDSTEVAQIETSDRTYILKMSGVRDEEKAHMWAERLKLAFVSSQGLKVLAATKCLTPVVRVVKKRGLKTGSQPWFVVEVALGKTKREMVHAQELSKQHLSDNPQSFILRADDKELEGLSMRC</sequence>
<feature type="signal peptide" evidence="1">
    <location>
        <begin position="1"/>
        <end position="26"/>
    </location>
</feature>
<evidence type="ECO:0000256" key="1">
    <source>
        <dbReference type="SAM" id="SignalP"/>
    </source>
</evidence>
<proteinExistence type="predicted"/>
<dbReference type="EMBL" id="MAUJ01000007">
    <property type="protein sequence ID" value="OCQ20015.1"/>
    <property type="molecule type" value="Genomic_DNA"/>
</dbReference>
<comment type="caution">
    <text evidence="2">The sequence shown here is derived from an EMBL/GenBank/DDBJ whole genome shotgun (WGS) entry which is preliminary data.</text>
</comment>
<evidence type="ECO:0000313" key="2">
    <source>
        <dbReference type="EMBL" id="OCQ20015.1"/>
    </source>
</evidence>
<name>A0A1C0TMX8_9GAMM</name>
<organism evidence="2 3">
    <name type="scientific">Pseudoalteromonas luteoviolacea</name>
    <dbReference type="NCBI Taxonomy" id="43657"/>
    <lineage>
        <taxon>Bacteria</taxon>
        <taxon>Pseudomonadati</taxon>
        <taxon>Pseudomonadota</taxon>
        <taxon>Gammaproteobacteria</taxon>
        <taxon>Alteromonadales</taxon>
        <taxon>Pseudoalteromonadaceae</taxon>
        <taxon>Pseudoalteromonas</taxon>
    </lineage>
</organism>
<dbReference type="OrthoDB" id="6316047at2"/>
<protein>
    <submittedName>
        <fullName evidence="2">Uncharacterized protein</fullName>
    </submittedName>
</protein>
<accession>A0A1C0TMX8</accession>